<gene>
    <name evidence="3" type="ORF">KFK09_017866</name>
</gene>
<dbReference type="InterPro" id="IPR024752">
    <property type="entry name" value="Myb/SANT-like_dom"/>
</dbReference>
<evidence type="ECO:0000313" key="4">
    <source>
        <dbReference type="Proteomes" id="UP000829196"/>
    </source>
</evidence>
<dbReference type="OrthoDB" id="686198at2759"/>
<feature type="region of interest" description="Disordered" evidence="1">
    <location>
        <begin position="200"/>
        <end position="253"/>
    </location>
</feature>
<evidence type="ECO:0000256" key="1">
    <source>
        <dbReference type="SAM" id="MobiDB-lite"/>
    </source>
</evidence>
<evidence type="ECO:0000313" key="3">
    <source>
        <dbReference type="EMBL" id="KAI0499658.1"/>
    </source>
</evidence>
<comment type="caution">
    <text evidence="3">The sequence shown here is derived from an EMBL/GenBank/DDBJ whole genome shotgun (WGS) entry which is preliminary data.</text>
</comment>
<sequence length="343" mass="39537">MQKFLKGKGVGRATGSKQRLDGDDISIYSSLPKSTTQNPKWPEDHNVILGELLLEQYVNGNVCNGNMRKEQWASLVVVLNRRLRTNYTDSSVMIRFKNMKADFRTLYQLTNRSGWSWDEELHIPVDTDELWDEIQQVNPKAARFRRYPFHQYEIFEKICAENIAVGNEARCTKISEPVVNLNSEKDAPHIEDDFPAANGVSYDMNETPPNDQTRTFDVDPSVEMDPSPMIRTKRSSEKPTKSAKCPKRNNGSQNLNELLLQSNRNTILFRETIEKIDPYSMRDCLIKLGQFENLTTHALIAIQDALKESKDNKAILMTWEGDVLVDWIEYIVNMHPRFYASKV</sequence>
<name>A0A8T3AU93_DENNO</name>
<dbReference type="EMBL" id="JAGYWB010000013">
    <property type="protein sequence ID" value="KAI0499658.1"/>
    <property type="molecule type" value="Genomic_DNA"/>
</dbReference>
<reference evidence="3" key="1">
    <citation type="journal article" date="2022" name="Front. Genet.">
        <title>Chromosome-Scale Assembly of the Dendrobium nobile Genome Provides Insights Into the Molecular Mechanism of the Biosynthesis of the Medicinal Active Ingredient of Dendrobium.</title>
        <authorList>
            <person name="Xu Q."/>
            <person name="Niu S.-C."/>
            <person name="Li K.-L."/>
            <person name="Zheng P.-J."/>
            <person name="Zhang X.-J."/>
            <person name="Jia Y."/>
            <person name="Liu Y."/>
            <person name="Niu Y.-X."/>
            <person name="Yu L.-H."/>
            <person name="Chen D.-F."/>
            <person name="Zhang G.-Q."/>
        </authorList>
    </citation>
    <scope>NUCLEOTIDE SEQUENCE</scope>
    <source>
        <tissue evidence="3">Leaf</tissue>
    </source>
</reference>
<organism evidence="3 4">
    <name type="scientific">Dendrobium nobile</name>
    <name type="common">Orchid</name>
    <dbReference type="NCBI Taxonomy" id="94219"/>
    <lineage>
        <taxon>Eukaryota</taxon>
        <taxon>Viridiplantae</taxon>
        <taxon>Streptophyta</taxon>
        <taxon>Embryophyta</taxon>
        <taxon>Tracheophyta</taxon>
        <taxon>Spermatophyta</taxon>
        <taxon>Magnoliopsida</taxon>
        <taxon>Liliopsida</taxon>
        <taxon>Asparagales</taxon>
        <taxon>Orchidaceae</taxon>
        <taxon>Epidendroideae</taxon>
        <taxon>Malaxideae</taxon>
        <taxon>Dendrobiinae</taxon>
        <taxon>Dendrobium</taxon>
    </lineage>
</organism>
<accession>A0A8T3AU93</accession>
<dbReference type="Proteomes" id="UP000829196">
    <property type="component" value="Unassembled WGS sequence"/>
</dbReference>
<dbReference type="PANTHER" id="PTHR46929">
    <property type="entry name" value="EXPRESSED PROTEIN"/>
    <property type="match status" value="1"/>
</dbReference>
<proteinExistence type="predicted"/>
<feature type="domain" description="Myb/SANT-like" evidence="2">
    <location>
        <begin position="41"/>
        <end position="133"/>
    </location>
</feature>
<dbReference type="PANTHER" id="PTHR46929:SF3">
    <property type="entry name" value="MYB_SANT-LIKE DOMAIN-CONTAINING PROTEIN"/>
    <property type="match status" value="1"/>
</dbReference>
<protein>
    <recommendedName>
        <fullName evidence="2">Myb/SANT-like domain-containing protein</fullName>
    </recommendedName>
</protein>
<evidence type="ECO:0000259" key="2">
    <source>
        <dbReference type="Pfam" id="PF12776"/>
    </source>
</evidence>
<dbReference type="AlphaFoldDB" id="A0A8T3AU93"/>
<dbReference type="Pfam" id="PF12776">
    <property type="entry name" value="Myb_DNA-bind_3"/>
    <property type="match status" value="1"/>
</dbReference>
<keyword evidence="4" id="KW-1185">Reference proteome</keyword>